<evidence type="ECO:0000256" key="1">
    <source>
        <dbReference type="ARBA" id="ARBA00023015"/>
    </source>
</evidence>
<organism evidence="5 6">
    <name type="scientific">Clostridium neuense</name>
    <dbReference type="NCBI Taxonomy" id="1728934"/>
    <lineage>
        <taxon>Bacteria</taxon>
        <taxon>Bacillati</taxon>
        <taxon>Bacillota</taxon>
        <taxon>Clostridia</taxon>
        <taxon>Eubacteriales</taxon>
        <taxon>Clostridiaceae</taxon>
        <taxon>Clostridium</taxon>
    </lineage>
</organism>
<dbReference type="InterPro" id="IPR039422">
    <property type="entry name" value="MarR/SlyA-like"/>
</dbReference>
<evidence type="ECO:0000259" key="4">
    <source>
        <dbReference type="PROSITE" id="PS50995"/>
    </source>
</evidence>
<dbReference type="SMART" id="SM00347">
    <property type="entry name" value="HTH_MARR"/>
    <property type="match status" value="1"/>
</dbReference>
<dbReference type="PROSITE" id="PS01117">
    <property type="entry name" value="HTH_MARR_1"/>
    <property type="match status" value="1"/>
</dbReference>
<name>A0ABW8TCD5_9CLOT</name>
<reference evidence="5 6" key="1">
    <citation type="submission" date="2024-11" db="EMBL/GenBank/DDBJ databases">
        <authorList>
            <person name="Heng Y.C."/>
            <person name="Lim A.C.H."/>
            <person name="Lee J.K.Y."/>
            <person name="Kittelmann S."/>
        </authorList>
    </citation>
    <scope>NUCLEOTIDE SEQUENCE [LARGE SCALE GENOMIC DNA]</scope>
    <source>
        <strain evidence="5 6">WILCCON 0114</strain>
    </source>
</reference>
<dbReference type="RefSeq" id="WP_406786051.1">
    <property type="nucleotide sequence ID" value="NZ_JBJIAA010000002.1"/>
</dbReference>
<evidence type="ECO:0000256" key="2">
    <source>
        <dbReference type="ARBA" id="ARBA00023125"/>
    </source>
</evidence>
<dbReference type="InterPro" id="IPR036390">
    <property type="entry name" value="WH_DNA-bd_sf"/>
</dbReference>
<dbReference type="PRINTS" id="PR00598">
    <property type="entry name" value="HTHMARR"/>
</dbReference>
<gene>
    <name evidence="5" type="ORF">ACJDT4_03035</name>
</gene>
<dbReference type="Pfam" id="PF12802">
    <property type="entry name" value="MarR_2"/>
    <property type="match status" value="1"/>
</dbReference>
<keyword evidence="3" id="KW-0804">Transcription</keyword>
<comment type="caution">
    <text evidence="5">The sequence shown here is derived from an EMBL/GenBank/DDBJ whole genome shotgun (WGS) entry which is preliminary data.</text>
</comment>
<dbReference type="PROSITE" id="PS50995">
    <property type="entry name" value="HTH_MARR_2"/>
    <property type="match status" value="1"/>
</dbReference>
<evidence type="ECO:0000313" key="5">
    <source>
        <dbReference type="EMBL" id="MFL0249383.1"/>
    </source>
</evidence>
<proteinExistence type="predicted"/>
<dbReference type="PANTHER" id="PTHR33164">
    <property type="entry name" value="TRANSCRIPTIONAL REGULATOR, MARR FAMILY"/>
    <property type="match status" value="1"/>
</dbReference>
<dbReference type="Proteomes" id="UP001623592">
    <property type="component" value="Unassembled WGS sequence"/>
</dbReference>
<dbReference type="Gene3D" id="1.10.10.10">
    <property type="entry name" value="Winged helix-like DNA-binding domain superfamily/Winged helix DNA-binding domain"/>
    <property type="match status" value="1"/>
</dbReference>
<keyword evidence="2" id="KW-0238">DNA-binding</keyword>
<evidence type="ECO:0000313" key="6">
    <source>
        <dbReference type="Proteomes" id="UP001623592"/>
    </source>
</evidence>
<accession>A0ABW8TCD5</accession>
<evidence type="ECO:0000256" key="3">
    <source>
        <dbReference type="ARBA" id="ARBA00023163"/>
    </source>
</evidence>
<feature type="domain" description="HTH marR-type" evidence="4">
    <location>
        <begin position="16"/>
        <end position="148"/>
    </location>
</feature>
<dbReference type="EMBL" id="JBJIAA010000002">
    <property type="protein sequence ID" value="MFL0249383.1"/>
    <property type="molecule type" value="Genomic_DNA"/>
</dbReference>
<keyword evidence="1" id="KW-0805">Transcription regulation</keyword>
<dbReference type="SUPFAM" id="SSF46785">
    <property type="entry name" value="Winged helix' DNA-binding domain"/>
    <property type="match status" value="1"/>
</dbReference>
<sequence length="194" mass="22419">MNNIKDIDNYREIFLTQQIYATIFSLTNKMQAKEAKYLHKLTSRQIMAIIAIYHLRNEEPTLNNIAKKLGTTKQSVKQIITILEKKGYVVTTPSKSDKRAVNVTVTEEGQQAITEAGKESICFFAEFSRTLTKEEMEILWILLKKLYRFDGEEMDGFEEDIDGRVGIDEKQIEREAREMAEVFGRIRNGGNKNE</sequence>
<keyword evidence="6" id="KW-1185">Reference proteome</keyword>
<dbReference type="InterPro" id="IPR000835">
    <property type="entry name" value="HTH_MarR-typ"/>
</dbReference>
<dbReference type="InterPro" id="IPR023187">
    <property type="entry name" value="Tscrpt_reg_MarR-type_CS"/>
</dbReference>
<dbReference type="InterPro" id="IPR036388">
    <property type="entry name" value="WH-like_DNA-bd_sf"/>
</dbReference>
<protein>
    <submittedName>
        <fullName evidence="5">MarR family winged helix-turn-helix transcriptional regulator</fullName>
    </submittedName>
</protein>
<dbReference type="PANTHER" id="PTHR33164:SF58">
    <property type="entry name" value="DNA-BINDING TRANSCRIPTIONAL REPRESSOR SCOC"/>
    <property type="match status" value="1"/>
</dbReference>